<feature type="transmembrane region" description="Helical" evidence="1">
    <location>
        <begin position="63"/>
        <end position="84"/>
    </location>
</feature>
<proteinExistence type="predicted"/>
<dbReference type="EMBL" id="GBRH01221835">
    <property type="protein sequence ID" value="JAD76060.1"/>
    <property type="molecule type" value="Transcribed_RNA"/>
</dbReference>
<keyword evidence="1" id="KW-1133">Transmembrane helix</keyword>
<evidence type="ECO:0000259" key="2">
    <source>
        <dbReference type="Pfam" id="PF02714"/>
    </source>
</evidence>
<sequence>MPFHSEIPRILLFGLLGLTYFVVGPLILPFVLVYFCLGYFIFHNQLFNVYSPKYDTGGRFWPIVHNTTIFSLVVLHIIAIGVFGLKKLPLASSLLVPLPVLTLLFNGFCRNRFLPIFRAYSTESLIKKDREEQSKPEMAEFFSNLVTAYCDPALKSIQRSSDSDECTAPLLPSA</sequence>
<dbReference type="InterPro" id="IPR003864">
    <property type="entry name" value="CSC1/OSCA1-like_7TM"/>
</dbReference>
<organism evidence="3">
    <name type="scientific">Arundo donax</name>
    <name type="common">Giant reed</name>
    <name type="synonym">Donax arundinaceus</name>
    <dbReference type="NCBI Taxonomy" id="35708"/>
    <lineage>
        <taxon>Eukaryota</taxon>
        <taxon>Viridiplantae</taxon>
        <taxon>Streptophyta</taxon>
        <taxon>Embryophyta</taxon>
        <taxon>Tracheophyta</taxon>
        <taxon>Spermatophyta</taxon>
        <taxon>Magnoliopsida</taxon>
        <taxon>Liliopsida</taxon>
        <taxon>Poales</taxon>
        <taxon>Poaceae</taxon>
        <taxon>PACMAD clade</taxon>
        <taxon>Arundinoideae</taxon>
        <taxon>Arundineae</taxon>
        <taxon>Arundo</taxon>
    </lineage>
</organism>
<dbReference type="GO" id="GO:0005886">
    <property type="term" value="C:plasma membrane"/>
    <property type="evidence" value="ECO:0007669"/>
    <property type="project" value="TreeGrafter"/>
</dbReference>
<feature type="domain" description="CSC1/OSCA1-like 7TM region" evidence="2">
    <location>
        <begin position="1"/>
        <end position="83"/>
    </location>
</feature>
<reference evidence="3" key="1">
    <citation type="submission" date="2014-09" db="EMBL/GenBank/DDBJ databases">
        <authorList>
            <person name="Magalhaes I.L.F."/>
            <person name="Oliveira U."/>
            <person name="Santos F.R."/>
            <person name="Vidigal T.H.D.A."/>
            <person name="Brescovit A.D."/>
            <person name="Santos A.J."/>
        </authorList>
    </citation>
    <scope>NUCLEOTIDE SEQUENCE</scope>
    <source>
        <tissue evidence="3">Shoot tissue taken approximately 20 cm above the soil surface</tissue>
    </source>
</reference>
<accession>A0A0A9CRP1</accession>
<dbReference type="PANTHER" id="PTHR13018">
    <property type="entry name" value="PROBABLE MEMBRANE PROTEIN DUF221-RELATED"/>
    <property type="match status" value="1"/>
</dbReference>
<evidence type="ECO:0000256" key="1">
    <source>
        <dbReference type="SAM" id="Phobius"/>
    </source>
</evidence>
<evidence type="ECO:0000313" key="3">
    <source>
        <dbReference type="EMBL" id="JAD76060.1"/>
    </source>
</evidence>
<name>A0A0A9CRP1_ARUDO</name>
<keyword evidence="1" id="KW-0812">Transmembrane</keyword>
<keyword evidence="1" id="KW-0472">Membrane</keyword>
<dbReference type="AlphaFoldDB" id="A0A0A9CRP1"/>
<feature type="transmembrane region" description="Helical" evidence="1">
    <location>
        <begin position="90"/>
        <end position="109"/>
    </location>
</feature>
<reference evidence="3" key="2">
    <citation type="journal article" date="2015" name="Data Brief">
        <title>Shoot transcriptome of the giant reed, Arundo donax.</title>
        <authorList>
            <person name="Barrero R.A."/>
            <person name="Guerrero F.D."/>
            <person name="Moolhuijzen P."/>
            <person name="Goolsby J.A."/>
            <person name="Tidwell J."/>
            <person name="Bellgard S.E."/>
            <person name="Bellgard M.I."/>
        </authorList>
    </citation>
    <scope>NUCLEOTIDE SEQUENCE</scope>
    <source>
        <tissue evidence="3">Shoot tissue taken approximately 20 cm above the soil surface</tissue>
    </source>
</reference>
<dbReference type="InterPro" id="IPR045122">
    <property type="entry name" value="Csc1-like"/>
</dbReference>
<feature type="transmembrane region" description="Helical" evidence="1">
    <location>
        <begin position="20"/>
        <end position="42"/>
    </location>
</feature>
<dbReference type="PANTHER" id="PTHR13018:SF109">
    <property type="entry name" value="CSC1-LIKE PROTEIN HYP1"/>
    <property type="match status" value="1"/>
</dbReference>
<dbReference type="GO" id="GO:0005227">
    <property type="term" value="F:calcium-activated cation channel activity"/>
    <property type="evidence" value="ECO:0007669"/>
    <property type="project" value="InterPro"/>
</dbReference>
<protein>
    <recommendedName>
        <fullName evidence="2">CSC1/OSCA1-like 7TM region domain-containing protein</fullName>
    </recommendedName>
</protein>
<dbReference type="Pfam" id="PF02714">
    <property type="entry name" value="RSN1_7TM"/>
    <property type="match status" value="1"/>
</dbReference>